<evidence type="ECO:0000313" key="2">
    <source>
        <dbReference type="EMBL" id="CAC5422362.1"/>
    </source>
</evidence>
<dbReference type="Proteomes" id="UP000507470">
    <property type="component" value="Unassembled WGS sequence"/>
</dbReference>
<protein>
    <recommendedName>
        <fullName evidence="4">Reverse transcriptase zinc-binding domain-containing protein</fullName>
    </recommendedName>
</protein>
<dbReference type="AlphaFoldDB" id="A0A6J8ERQ6"/>
<proteinExistence type="predicted"/>
<keyword evidence="3" id="KW-1185">Reference proteome</keyword>
<dbReference type="EMBL" id="CACVKT020009575">
    <property type="protein sequence ID" value="CAC5422362.1"/>
    <property type="molecule type" value="Genomic_DNA"/>
</dbReference>
<name>A0A6J8ERQ6_MYTCO</name>
<evidence type="ECO:0000313" key="3">
    <source>
        <dbReference type="Proteomes" id="UP000507470"/>
    </source>
</evidence>
<evidence type="ECO:0008006" key="4">
    <source>
        <dbReference type="Google" id="ProtNLM"/>
    </source>
</evidence>
<evidence type="ECO:0000256" key="1">
    <source>
        <dbReference type="SAM" id="MobiDB-lite"/>
    </source>
</evidence>
<sequence length="160" mass="18874">MSDFEQKWNEDLHSDTTRRNGPGGNKIRTYRTFKHDVYTELYLNKLIPSHRRAYSIRLETGRYESLPIDQRTCFVCDDKIETEELVLTECPLYGDLRDELYKILNFENENFSLWPNSVKFLANDNINVIQKSAKTCKTVGDVFFIPIIDVNLFYDLTFVL</sequence>
<feature type="compositionally biased region" description="Basic and acidic residues" evidence="1">
    <location>
        <begin position="1"/>
        <end position="18"/>
    </location>
</feature>
<reference evidence="2 3" key="1">
    <citation type="submission" date="2020-06" db="EMBL/GenBank/DDBJ databases">
        <authorList>
            <person name="Li R."/>
            <person name="Bekaert M."/>
        </authorList>
    </citation>
    <scope>NUCLEOTIDE SEQUENCE [LARGE SCALE GENOMIC DNA]</scope>
    <source>
        <strain evidence="3">wild</strain>
    </source>
</reference>
<dbReference type="OrthoDB" id="6072537at2759"/>
<organism evidence="2 3">
    <name type="scientific">Mytilus coruscus</name>
    <name type="common">Sea mussel</name>
    <dbReference type="NCBI Taxonomy" id="42192"/>
    <lineage>
        <taxon>Eukaryota</taxon>
        <taxon>Metazoa</taxon>
        <taxon>Spiralia</taxon>
        <taxon>Lophotrochozoa</taxon>
        <taxon>Mollusca</taxon>
        <taxon>Bivalvia</taxon>
        <taxon>Autobranchia</taxon>
        <taxon>Pteriomorphia</taxon>
        <taxon>Mytilida</taxon>
        <taxon>Mytiloidea</taxon>
        <taxon>Mytilidae</taxon>
        <taxon>Mytilinae</taxon>
        <taxon>Mytilus</taxon>
    </lineage>
</organism>
<gene>
    <name evidence="2" type="ORF">MCOR_54414</name>
</gene>
<feature type="region of interest" description="Disordered" evidence="1">
    <location>
        <begin position="1"/>
        <end position="27"/>
    </location>
</feature>
<accession>A0A6J8ERQ6</accession>